<reference evidence="5 6" key="2">
    <citation type="submission" date="2017-09" db="EMBL/GenBank/DDBJ databases">
        <title>Depth-based differentiation of microbial function through sediment-hosted aquifers and enrichment of novel symbionts in the deep terrestrial subsurface.</title>
        <authorList>
            <person name="Probst A.J."/>
            <person name="Ladd B."/>
            <person name="Jarett J.K."/>
            <person name="Geller-Mcgrath D.E."/>
            <person name="Sieber C.M."/>
            <person name="Emerson J.B."/>
            <person name="Anantharaman K."/>
            <person name="Thomas B.C."/>
            <person name="Malmstrom R."/>
            <person name="Stieglmeier M."/>
            <person name="Klingl A."/>
            <person name="Woyke T."/>
            <person name="Ryan C.M."/>
            <person name="Banfield J.F."/>
        </authorList>
    </citation>
    <scope>NUCLEOTIDE SEQUENCE [LARGE SCALE GENOMIC DNA]</scope>
    <source>
        <strain evidence="2">CG_4_10_14_3_um_filter_34_13</strain>
        <strain evidence="3">CG_4_9_14_3_um_filter_33_16</strain>
    </source>
</reference>
<dbReference type="InterPro" id="IPR035069">
    <property type="entry name" value="TTHA1013/TTHA0281-like"/>
</dbReference>
<proteinExistence type="predicted"/>
<accession>A0A2M8C8X5</accession>
<comment type="caution">
    <text evidence="1">The sequence shown here is derived from an EMBL/GenBank/DDBJ whole genome shotgun (WGS) entry which is preliminary data.</text>
</comment>
<dbReference type="STRING" id="1805029.AUK42_01115"/>
<dbReference type="EMBL" id="PFTV01000203">
    <property type="protein sequence ID" value="PJB55507.1"/>
    <property type="molecule type" value="Genomic_DNA"/>
</dbReference>
<accession>A0A2M7PR61</accession>
<evidence type="ECO:0000313" key="5">
    <source>
        <dbReference type="Proteomes" id="UP000228560"/>
    </source>
</evidence>
<evidence type="ECO:0000313" key="1">
    <source>
        <dbReference type="EMBL" id="OIP73554.1"/>
    </source>
</evidence>
<dbReference type="Proteomes" id="UP000228560">
    <property type="component" value="Unassembled WGS sequence"/>
</dbReference>
<evidence type="ECO:0008006" key="7">
    <source>
        <dbReference type="Google" id="ProtNLM"/>
    </source>
</evidence>
<dbReference type="SUPFAM" id="SSF143100">
    <property type="entry name" value="TTHA1013/TTHA0281-like"/>
    <property type="match status" value="1"/>
</dbReference>
<evidence type="ECO:0000313" key="3">
    <source>
        <dbReference type="EMBL" id="PJB55507.1"/>
    </source>
</evidence>
<dbReference type="Proteomes" id="UP000230646">
    <property type="component" value="Unassembled WGS sequence"/>
</dbReference>
<organism evidence="1 4">
    <name type="scientific">Candidatus Infernicultor aquiphilus</name>
    <dbReference type="NCBI Taxonomy" id="1805029"/>
    <lineage>
        <taxon>Bacteria</taxon>
        <taxon>Pseudomonadati</taxon>
        <taxon>Atribacterota</taxon>
        <taxon>Candidatus Phoenicimicrobiia</taxon>
        <taxon>Candidatus Pheonicimicrobiales</taxon>
        <taxon>Candidatus Phoenicimicrobiaceae</taxon>
        <taxon>Candidatus Infernicultor</taxon>
    </lineage>
</organism>
<dbReference type="AlphaFoldDB" id="A0A1J5GVD9"/>
<name>A0A1J5GVD9_9BACT</name>
<dbReference type="EMBL" id="PFKO01000121">
    <property type="protein sequence ID" value="PIY33109.1"/>
    <property type="molecule type" value="Genomic_DNA"/>
</dbReference>
<dbReference type="EMBL" id="MNYY01000025">
    <property type="protein sequence ID" value="OIP73554.1"/>
    <property type="molecule type" value="Genomic_DNA"/>
</dbReference>
<dbReference type="Gene3D" id="3.30.160.250">
    <property type="match status" value="1"/>
</dbReference>
<evidence type="ECO:0000313" key="6">
    <source>
        <dbReference type="Proteomes" id="UP000230646"/>
    </source>
</evidence>
<protein>
    <recommendedName>
        <fullName evidence="7">HicB-like antitoxin of toxin-antitoxin system domain-containing protein</fullName>
    </recommendedName>
</protein>
<gene>
    <name evidence="1" type="ORF">AUK42_01115</name>
    <name evidence="3" type="ORF">CO097_07980</name>
    <name evidence="2" type="ORF">COZ07_03405</name>
</gene>
<dbReference type="Proteomes" id="UP000182763">
    <property type="component" value="Unassembled WGS sequence"/>
</dbReference>
<evidence type="ECO:0000313" key="2">
    <source>
        <dbReference type="EMBL" id="PIY33109.1"/>
    </source>
</evidence>
<dbReference type="RefSeq" id="WP_406607192.1">
    <property type="nucleotide sequence ID" value="NZ_PFKO01000121.1"/>
</dbReference>
<accession>A0A1J5GVD9</accession>
<sequence>MVKIEFDIFVFKEDENYIAYCPELDISSCGSTIEHSKEMLKTAIRLFLEEAEKMNTLEDILDEANYKKDAKGKWLPPKLVATEFAGL</sequence>
<reference evidence="1 4" key="1">
    <citation type="journal article" date="2016" name="Environ. Microbiol.">
        <title>Genomic resolution of a cold subsurface aquifer community provides metabolic insights for novel microbes adapted to high CO concentrations.</title>
        <authorList>
            <person name="Probst A.J."/>
            <person name="Castelle C.J."/>
            <person name="Singh A."/>
            <person name="Brown C.T."/>
            <person name="Anantharaman K."/>
            <person name="Sharon I."/>
            <person name="Hug L.A."/>
            <person name="Burstein D."/>
            <person name="Emerson J.B."/>
            <person name="Thomas B.C."/>
            <person name="Banfield J.F."/>
        </authorList>
    </citation>
    <scope>NUCLEOTIDE SEQUENCE [LARGE SCALE GENOMIC DNA]</scope>
    <source>
        <strain evidence="1">CG2_30_33_13</strain>
    </source>
</reference>
<evidence type="ECO:0000313" key="4">
    <source>
        <dbReference type="Proteomes" id="UP000182763"/>
    </source>
</evidence>